<name>A0AA37NSL1_9BACT</name>
<evidence type="ECO:0000313" key="1">
    <source>
        <dbReference type="EMBL" id="GKI20232.1"/>
    </source>
</evidence>
<dbReference type="Proteomes" id="UP001055105">
    <property type="component" value="Unassembled WGS sequence"/>
</dbReference>
<protein>
    <recommendedName>
        <fullName evidence="3">Lipoprotein</fullName>
    </recommendedName>
</protein>
<dbReference type="PROSITE" id="PS51257">
    <property type="entry name" value="PROKAR_LIPOPROTEIN"/>
    <property type="match status" value="1"/>
</dbReference>
<proteinExistence type="predicted"/>
<dbReference type="AlphaFoldDB" id="A0AA37NSL1"/>
<dbReference type="RefSeq" id="WP_195290468.1">
    <property type="nucleotide sequence ID" value="NZ_AP025581.1"/>
</dbReference>
<dbReference type="EMBL" id="BQOL01000002">
    <property type="protein sequence ID" value="GKI20232.1"/>
    <property type="molecule type" value="Genomic_DNA"/>
</dbReference>
<evidence type="ECO:0000313" key="2">
    <source>
        <dbReference type="Proteomes" id="UP001055105"/>
    </source>
</evidence>
<accession>A0AA37NSL1</accession>
<comment type="caution">
    <text evidence="1">The sequence shown here is derived from an EMBL/GenBank/DDBJ whole genome shotgun (WGS) entry which is preliminary data.</text>
</comment>
<gene>
    <name evidence="1" type="ORF">CE91St16_31400</name>
</gene>
<sequence length="188" mass="21208">MRTRFLLFLSLLPLLLLSSCDEKDGPTIIPPKEKPAYYDVTIRATDHQACKEITPQADGSYFVDWTDGFDAFFFMDIQLDEDDKAAGAEFNLYNVLEFEVKGATVVENTPLIIFLGSTAWPNFCSDCKNFIPISTDWVKVTCNFMEDVPNKAAAAPWTWMRVGVGANAHTPTFYIRNIRLVNPNHGNK</sequence>
<organism evidence="1 2">
    <name type="scientific">Alistipes finegoldii</name>
    <dbReference type="NCBI Taxonomy" id="214856"/>
    <lineage>
        <taxon>Bacteria</taxon>
        <taxon>Pseudomonadati</taxon>
        <taxon>Bacteroidota</taxon>
        <taxon>Bacteroidia</taxon>
        <taxon>Bacteroidales</taxon>
        <taxon>Rikenellaceae</taxon>
        <taxon>Alistipes</taxon>
    </lineage>
</organism>
<reference evidence="1" key="1">
    <citation type="submission" date="2022-01" db="EMBL/GenBank/DDBJ databases">
        <title>Novel bile acid biosynthetic pathways are enriched in the microbiome of centenarians.</title>
        <authorList>
            <person name="Sato Y."/>
            <person name="Atarashi K."/>
            <person name="Plichta R.D."/>
            <person name="Arai Y."/>
            <person name="Sasajima S."/>
            <person name="Kearney M.S."/>
            <person name="Suda W."/>
            <person name="Takeshita K."/>
            <person name="Sasaki T."/>
            <person name="Okamoto S."/>
            <person name="Skelly N.A."/>
            <person name="Okamura Y."/>
            <person name="Vlamakis H."/>
            <person name="Li Y."/>
            <person name="Tanoue T."/>
            <person name="Takei H."/>
            <person name="Nittono H."/>
            <person name="Narushima S."/>
            <person name="Irie J."/>
            <person name="Itoh H."/>
            <person name="Moriya K."/>
            <person name="Sugiura Y."/>
            <person name="Suematsu M."/>
            <person name="Moritoki N."/>
            <person name="Shibata S."/>
            <person name="Littman R.D."/>
            <person name="Fischbach A.M."/>
            <person name="Uwamino Y."/>
            <person name="Inoue T."/>
            <person name="Honda A."/>
            <person name="Hattori M."/>
            <person name="Murai T."/>
            <person name="Xavier J.R."/>
            <person name="Hirose N."/>
            <person name="Honda K."/>
        </authorList>
    </citation>
    <scope>NUCLEOTIDE SEQUENCE</scope>
    <source>
        <strain evidence="1">CE91-St16</strain>
    </source>
</reference>
<evidence type="ECO:0008006" key="3">
    <source>
        <dbReference type="Google" id="ProtNLM"/>
    </source>
</evidence>